<evidence type="ECO:0000313" key="8">
    <source>
        <dbReference type="Proteomes" id="UP000261231"/>
    </source>
</evidence>
<organism evidence="7 8">
    <name type="scientific">Coprococcus catus</name>
    <dbReference type="NCBI Taxonomy" id="116085"/>
    <lineage>
        <taxon>Bacteria</taxon>
        <taxon>Bacillati</taxon>
        <taxon>Bacillota</taxon>
        <taxon>Clostridia</taxon>
        <taxon>Lachnospirales</taxon>
        <taxon>Lachnospiraceae</taxon>
        <taxon>Coprococcus</taxon>
    </lineage>
</organism>
<feature type="domain" description="ATPase BadF/BadG/BcrA/BcrD type" evidence="5">
    <location>
        <begin position="13"/>
        <end position="234"/>
    </location>
</feature>
<dbReference type="PANTHER" id="PTHR32329:SF4">
    <property type="entry name" value="ACTIVATOR OF 2-HYDROXYACYL-COA DEHYDRATASE"/>
    <property type="match status" value="1"/>
</dbReference>
<comment type="cofactor">
    <cofactor evidence="1">
        <name>[4Fe-4S] cluster</name>
        <dbReference type="ChEBI" id="CHEBI:49883"/>
    </cofactor>
</comment>
<dbReference type="EMBL" id="QVFD01000005">
    <property type="protein sequence ID" value="RGC47879.1"/>
    <property type="molecule type" value="Genomic_DNA"/>
</dbReference>
<dbReference type="Gene3D" id="3.30.420.40">
    <property type="match status" value="4"/>
</dbReference>
<evidence type="ECO:0000259" key="5">
    <source>
        <dbReference type="Pfam" id="PF01869"/>
    </source>
</evidence>
<feature type="domain" description="ATPase BadF/BadG/BcrA/BcrD type" evidence="5">
    <location>
        <begin position="344"/>
        <end position="600"/>
    </location>
</feature>
<dbReference type="Pfam" id="PF09989">
    <property type="entry name" value="DUF2229"/>
    <property type="match status" value="1"/>
</dbReference>
<accession>A0A3E2XNX0</accession>
<dbReference type="Pfam" id="PF01869">
    <property type="entry name" value="BcrAD_BadFG"/>
    <property type="match status" value="2"/>
</dbReference>
<dbReference type="CDD" id="cd24034">
    <property type="entry name" value="ASKHA_NBD_O66634-like_rpt1"/>
    <property type="match status" value="1"/>
</dbReference>
<keyword evidence="4" id="KW-0411">Iron-sulfur</keyword>
<evidence type="ECO:0000256" key="4">
    <source>
        <dbReference type="ARBA" id="ARBA00023014"/>
    </source>
</evidence>
<evidence type="ECO:0000256" key="2">
    <source>
        <dbReference type="ARBA" id="ARBA00022723"/>
    </source>
</evidence>
<dbReference type="RefSeq" id="WP_117539652.1">
    <property type="nucleotide sequence ID" value="NZ_QVFD01000005.1"/>
</dbReference>
<sequence length="1462" mass="162587">MSNLTTNDTQLFVGIDVGSTTTKIVAINPEKHEILLSNYKRHNAAQAQSVQDALAFFEDKFPNARIRLALTGSGAKHLAEALGCCYIQEVVANSIALQKEYDNVGTAIELGGQDAKMIFFRRDPATQTLNVADMRMNGSCAGGTGAFIDEIASILKVPVEEFNELASQGSCIYDISGRCGVYAKTDIQPLLNQGISRQDLALSSFHAIAKQTIGGLAQGLDIQKPVVFEGGPLTFNPTLVNVFAKRLGLTPEETLRPTHPEIMIAYGAALSLDGMFAGNSSWYMPKHYLDLLENPELRAHLQASSDGPLFFESEEEHRAFNERHQLPEFTPYVPQKGETIHAYLGIDSGSTTTKFVLMDEDENILDSFYAPNEGDPLTVAKTALLTIHDRYEKAGAKLDIIAAGTTGYGELLFSKAFSTECHVVETVAHARAADKYIKDATFILDIGGQDMKAIWIDNGIITNIVVNEACSSGCGSFLENFASSLHIPVEEIAEAAFSSKHPASLGSRCTVFMNSSIVTEQRNGKQSADIMAGLCRSIIENVFTKVIRISNLDSLGDKIVVQGGTFRNDAVLRALEQYTGREVIRAPYPGIMGAIGAALITKKRFEQNHPAKTFIGIDGVADFSYTQEANAPCPFCANHCKRTIVRFSNGNSWVTNNRCERGEILGDPKDASVRQQLADAKKSREQTPNLFKLRQELLFKDYPYPKAAKERDITIGLPRVLSYWETMPFWTTFWRALGFKIQLSDLSTRKIYEDGLSAVTSDTVCFPAKLVHGHLRNLVKKGVDRIFMPSITTVTSENTESTSESMCAIVKGYPIVIRNSDNPEKRWHIPFDAPLFHWYKREDRNRQLTGYMEKTFGISPAETRQAINVADAAEKQFHDEMHRTGKAVLDEVTANGSYAVILASRPYQNDALVNHDLPEMFTSLGIPVLTADSLEEADHVDLSMSRLDIVNNYHARMLSTAILAARNPHLEYVQIVSFGCGHDAYLSDEIIRLMKEISGKTPLVLKLDESDIQGPLRIRVRSFTETVSMNHAIHPELDIHPLEDPYPVKFTKEDCRKKIVLVPNTSHAFCRIMSAAMRGQHIQAEPLEIGREEAIRLGKQYVHNDICFPCQIVIGEALAALKSGKYDGKEVAIGMGKYIGDCRLTHYSALLRKALDDAGFHDVPILTNDDVDYHNMHPGFRMSLGSAIRLAFALPVIDVLEELLRKIRPYEKVAGSTNRAFEKGMDAVVEGLELHGISGLKKGFKKAIDLMNQVKYDRTNRRPRVLIVGEYLLNFHPGANHDIEDYLEHNGFEIIEAHMTDVIQKSYFYLDAQIKEYKLKKPLNKKIWFSTVDTVFDMAHNMADAIAKKHPLYTPACRMPDLVKASDPIINHTFDAGEGVLIPGEILHHAKDGCRSFVILQPFGCLPNHVVGRGISKRLKEMYPDAQILPLDYDPDVSFANIENRLQMLIMNAKSGNIKDKN</sequence>
<dbReference type="InterPro" id="IPR008275">
    <property type="entry name" value="CoA_E_activase_dom"/>
</dbReference>
<dbReference type="GO" id="GO:0051536">
    <property type="term" value="F:iron-sulfur cluster binding"/>
    <property type="evidence" value="ECO:0007669"/>
    <property type="project" value="UniProtKB-KW"/>
</dbReference>
<name>A0A3E2XNX0_9FIRM</name>
<gene>
    <name evidence="7" type="ORF">DW747_06840</name>
</gene>
<proteinExistence type="predicted"/>
<dbReference type="Proteomes" id="UP000261231">
    <property type="component" value="Unassembled WGS sequence"/>
</dbReference>
<dbReference type="InterPro" id="IPR018709">
    <property type="entry name" value="CoA_activase_DUF2229"/>
</dbReference>
<evidence type="ECO:0000313" key="7">
    <source>
        <dbReference type="EMBL" id="RGC47879.1"/>
    </source>
</evidence>
<dbReference type="InterPro" id="IPR051805">
    <property type="entry name" value="Dehydratase_Activator_Redct"/>
</dbReference>
<keyword evidence="8" id="KW-1185">Reference proteome</keyword>
<keyword evidence="2" id="KW-0479">Metal-binding</keyword>
<dbReference type="InterPro" id="IPR043129">
    <property type="entry name" value="ATPase_NBD"/>
</dbReference>
<comment type="caution">
    <text evidence="7">The sequence shown here is derived from an EMBL/GenBank/DDBJ whole genome shotgun (WGS) entry which is preliminary data.</text>
</comment>
<evidence type="ECO:0000259" key="6">
    <source>
        <dbReference type="Pfam" id="PF09989"/>
    </source>
</evidence>
<dbReference type="CDD" id="cd24035">
    <property type="entry name" value="ASKHA_NBD_O66634-like_rpt2"/>
    <property type="match status" value="1"/>
</dbReference>
<keyword evidence="3" id="KW-0408">Iron</keyword>
<dbReference type="InterPro" id="IPR002731">
    <property type="entry name" value="ATPase_BadF"/>
</dbReference>
<evidence type="ECO:0000256" key="3">
    <source>
        <dbReference type="ARBA" id="ARBA00023004"/>
    </source>
</evidence>
<reference evidence="7 8" key="1">
    <citation type="submission" date="2018-08" db="EMBL/GenBank/DDBJ databases">
        <title>A genome reference for cultivated species of the human gut microbiota.</title>
        <authorList>
            <person name="Zou Y."/>
            <person name="Xue W."/>
            <person name="Luo G."/>
        </authorList>
    </citation>
    <scope>NUCLEOTIDE SEQUENCE [LARGE SCALE GENOMIC DNA]</scope>
    <source>
        <strain evidence="7 8">AM28-39</strain>
    </source>
</reference>
<feature type="domain" description="DUF2229" evidence="6">
    <location>
        <begin position="714"/>
        <end position="934"/>
    </location>
</feature>
<dbReference type="PANTHER" id="PTHR32329">
    <property type="entry name" value="BIFUNCTIONAL PROTEIN [INCLUDES 2-HYDROXYACYL-COA DEHYDRATASE (N-TER) AND ITS ACTIVATOR DOMAIN (C_TERM)-RELATED"/>
    <property type="match status" value="1"/>
</dbReference>
<dbReference type="NCBIfam" id="TIGR00241">
    <property type="entry name" value="CoA_E_activ"/>
    <property type="match status" value="1"/>
</dbReference>
<protein>
    <submittedName>
        <fullName evidence="7">Activase</fullName>
    </submittedName>
</protein>
<dbReference type="OrthoDB" id="9802715at2"/>
<dbReference type="GO" id="GO:0046872">
    <property type="term" value="F:metal ion binding"/>
    <property type="evidence" value="ECO:0007669"/>
    <property type="project" value="UniProtKB-KW"/>
</dbReference>
<evidence type="ECO:0000256" key="1">
    <source>
        <dbReference type="ARBA" id="ARBA00001966"/>
    </source>
</evidence>
<dbReference type="SUPFAM" id="SSF53067">
    <property type="entry name" value="Actin-like ATPase domain"/>
    <property type="match status" value="2"/>
</dbReference>